<name>A0A059CPW0_EUCGR</name>
<dbReference type="Gramene" id="KCW80478">
    <property type="protein sequence ID" value="KCW80478"/>
    <property type="gene ID" value="EUGRSUZ_C01821"/>
</dbReference>
<gene>
    <name evidence="1" type="ORF">EUGRSUZ_C01821</name>
</gene>
<dbReference type="InParanoid" id="A0A059CPW0"/>
<organism evidence="1">
    <name type="scientific">Eucalyptus grandis</name>
    <name type="common">Flooded gum</name>
    <dbReference type="NCBI Taxonomy" id="71139"/>
    <lineage>
        <taxon>Eukaryota</taxon>
        <taxon>Viridiplantae</taxon>
        <taxon>Streptophyta</taxon>
        <taxon>Embryophyta</taxon>
        <taxon>Tracheophyta</taxon>
        <taxon>Spermatophyta</taxon>
        <taxon>Magnoliopsida</taxon>
        <taxon>eudicotyledons</taxon>
        <taxon>Gunneridae</taxon>
        <taxon>Pentapetalae</taxon>
        <taxon>rosids</taxon>
        <taxon>malvids</taxon>
        <taxon>Myrtales</taxon>
        <taxon>Myrtaceae</taxon>
        <taxon>Myrtoideae</taxon>
        <taxon>Eucalypteae</taxon>
        <taxon>Eucalyptus</taxon>
    </lineage>
</organism>
<dbReference type="EMBL" id="KK198755">
    <property type="protein sequence ID" value="KCW80478.1"/>
    <property type="molecule type" value="Genomic_DNA"/>
</dbReference>
<accession>A0A059CPW0</accession>
<protein>
    <submittedName>
        <fullName evidence="1">Uncharacterized protein</fullName>
    </submittedName>
</protein>
<dbReference type="AlphaFoldDB" id="A0A059CPW0"/>
<proteinExistence type="predicted"/>
<reference evidence="1" key="1">
    <citation type="submission" date="2013-07" db="EMBL/GenBank/DDBJ databases">
        <title>The genome of Eucalyptus grandis.</title>
        <authorList>
            <person name="Schmutz J."/>
            <person name="Hayes R."/>
            <person name="Myburg A."/>
            <person name="Tuskan G."/>
            <person name="Grattapaglia D."/>
            <person name="Rokhsar D.S."/>
        </authorList>
    </citation>
    <scope>NUCLEOTIDE SEQUENCE</scope>
    <source>
        <tissue evidence="1">Leaf extractions</tissue>
    </source>
</reference>
<sequence length="69" mass="8046">MKEIEQRDEKDLTHIIIQKLTSPTKVLPHANTTCEHGNQRLRINICTVVYFWPVFLNNLHIFCPPSESS</sequence>
<evidence type="ECO:0000313" key="1">
    <source>
        <dbReference type="EMBL" id="KCW80478.1"/>
    </source>
</evidence>